<evidence type="ECO:0000256" key="5">
    <source>
        <dbReference type="ARBA" id="ARBA00023136"/>
    </source>
</evidence>
<evidence type="ECO:0000256" key="4">
    <source>
        <dbReference type="ARBA" id="ARBA00022989"/>
    </source>
</evidence>
<keyword evidence="3 6" id="KW-0812">Transmembrane</keyword>
<dbReference type="InterPro" id="IPR050638">
    <property type="entry name" value="AA-Vitamin_Transporters"/>
</dbReference>
<evidence type="ECO:0000256" key="1">
    <source>
        <dbReference type="ARBA" id="ARBA00004141"/>
    </source>
</evidence>
<comment type="subcellular location">
    <subcellularLocation>
        <location evidence="1">Membrane</location>
        <topology evidence="1">Multi-pass membrane protein</topology>
    </subcellularLocation>
</comment>
<feature type="domain" description="EamA" evidence="7">
    <location>
        <begin position="161"/>
        <end position="290"/>
    </location>
</feature>
<evidence type="ECO:0000313" key="8">
    <source>
        <dbReference type="EMBL" id="AXF86531.1"/>
    </source>
</evidence>
<feature type="transmembrane region" description="Helical" evidence="6">
    <location>
        <begin position="255"/>
        <end position="272"/>
    </location>
</feature>
<evidence type="ECO:0000256" key="6">
    <source>
        <dbReference type="SAM" id="Phobius"/>
    </source>
</evidence>
<dbReference type="EMBL" id="CP031124">
    <property type="protein sequence ID" value="AXF86531.1"/>
    <property type="molecule type" value="Genomic_DNA"/>
</dbReference>
<dbReference type="PANTHER" id="PTHR32322">
    <property type="entry name" value="INNER MEMBRANE TRANSPORTER"/>
    <property type="match status" value="1"/>
</dbReference>
<evidence type="ECO:0000256" key="2">
    <source>
        <dbReference type="ARBA" id="ARBA00007362"/>
    </source>
</evidence>
<protein>
    <recommendedName>
        <fullName evidence="7">EamA domain-containing protein</fullName>
    </recommendedName>
</protein>
<keyword evidence="9" id="KW-1185">Reference proteome</keyword>
<proteinExistence type="inferred from homology"/>
<evidence type="ECO:0000313" key="9">
    <source>
        <dbReference type="Proteomes" id="UP000252182"/>
    </source>
</evidence>
<dbReference type="GO" id="GO:0016020">
    <property type="term" value="C:membrane"/>
    <property type="evidence" value="ECO:0007669"/>
    <property type="project" value="UniProtKB-SubCell"/>
</dbReference>
<dbReference type="InterPro" id="IPR037185">
    <property type="entry name" value="EmrE-like"/>
</dbReference>
<name>A0A345DDU3_9BURK</name>
<keyword evidence="4 6" id="KW-1133">Transmembrane helix</keyword>
<feature type="domain" description="EamA" evidence="7">
    <location>
        <begin position="28"/>
        <end position="144"/>
    </location>
</feature>
<accession>A0A345DDU3</accession>
<evidence type="ECO:0000256" key="3">
    <source>
        <dbReference type="ARBA" id="ARBA00022692"/>
    </source>
</evidence>
<comment type="similarity">
    <text evidence="2">Belongs to the EamA transporter family.</text>
</comment>
<feature type="transmembrane region" description="Helical" evidence="6">
    <location>
        <begin position="134"/>
        <end position="152"/>
    </location>
</feature>
<dbReference type="KEGG" id="hyf:DTO96_102286"/>
<keyword evidence="5 6" id="KW-0472">Membrane</keyword>
<feature type="transmembrane region" description="Helical" evidence="6">
    <location>
        <begin position="192"/>
        <end position="212"/>
    </location>
</feature>
<feature type="transmembrane region" description="Helical" evidence="6">
    <location>
        <begin position="109"/>
        <end position="127"/>
    </location>
</feature>
<reference evidence="9" key="1">
    <citation type="submission" date="2018-07" db="EMBL/GenBank/DDBJ databases">
        <authorList>
            <person name="Kim H."/>
        </authorList>
    </citation>
    <scope>NUCLEOTIDE SEQUENCE [LARGE SCALE GENOMIC DNA]</scope>
    <source>
        <strain evidence="9">F02</strain>
    </source>
</reference>
<organism evidence="8 9">
    <name type="scientific">Ephemeroptericola cinctiostellae</name>
    <dbReference type="NCBI Taxonomy" id="2268024"/>
    <lineage>
        <taxon>Bacteria</taxon>
        <taxon>Pseudomonadati</taxon>
        <taxon>Pseudomonadota</taxon>
        <taxon>Betaproteobacteria</taxon>
        <taxon>Burkholderiales</taxon>
        <taxon>Burkholderiaceae</taxon>
        <taxon>Ephemeroptericola</taxon>
    </lineage>
</organism>
<sequence length="312" mass="33540">MPHTETKSLWLGFFAVTLFALTLPMTKLAMGANAMTGAHFVNGLSPWFIAFGRAAVAGILSAAYLYTHKAAWPKGKQWLTLMAMSAGNVFGFPIFQGLGLLYVSSAHAAVFNGLLPLLTAVMSAFLFRQKPSRAFWLCAVLGGMMVIAFSLVRTGSLSLHWGDILIFIAVFFCAAGYAFGAKLSLEMPAPQALCWMLVLSLPMTLPASALTFPSESVSTTAWLGFFYLSSVSMWFGMMVWYYALNLGGAVRVSQVQLLQVFLSILFAVPLLGEPLDGLTIGFALAVVAVAYVGKKMPTQTQPTKTSLKTGGL</sequence>
<dbReference type="OrthoDB" id="9784288at2"/>
<dbReference type="PANTHER" id="PTHR32322:SF2">
    <property type="entry name" value="EAMA DOMAIN-CONTAINING PROTEIN"/>
    <property type="match status" value="1"/>
</dbReference>
<feature type="transmembrane region" description="Helical" evidence="6">
    <location>
        <begin position="224"/>
        <end position="243"/>
    </location>
</feature>
<gene>
    <name evidence="8" type="ORF">DTO96_102286</name>
</gene>
<dbReference type="Pfam" id="PF00892">
    <property type="entry name" value="EamA"/>
    <property type="match status" value="2"/>
</dbReference>
<dbReference type="Proteomes" id="UP000252182">
    <property type="component" value="Chromosome"/>
</dbReference>
<dbReference type="RefSeq" id="WP_114563594.1">
    <property type="nucleotide sequence ID" value="NZ_CP031124.1"/>
</dbReference>
<dbReference type="AlphaFoldDB" id="A0A345DDU3"/>
<feature type="transmembrane region" description="Helical" evidence="6">
    <location>
        <begin position="278"/>
        <end position="294"/>
    </location>
</feature>
<dbReference type="InterPro" id="IPR000620">
    <property type="entry name" value="EamA_dom"/>
</dbReference>
<feature type="transmembrane region" description="Helical" evidence="6">
    <location>
        <begin position="47"/>
        <end position="66"/>
    </location>
</feature>
<evidence type="ECO:0000259" key="7">
    <source>
        <dbReference type="Pfam" id="PF00892"/>
    </source>
</evidence>
<feature type="transmembrane region" description="Helical" evidence="6">
    <location>
        <begin position="158"/>
        <end position="180"/>
    </location>
</feature>
<feature type="transmembrane region" description="Helical" evidence="6">
    <location>
        <begin position="78"/>
        <end position="103"/>
    </location>
</feature>
<dbReference type="SUPFAM" id="SSF103481">
    <property type="entry name" value="Multidrug resistance efflux transporter EmrE"/>
    <property type="match status" value="2"/>
</dbReference>